<evidence type="ECO:0000256" key="10">
    <source>
        <dbReference type="PIRNR" id="PIRNR003097"/>
    </source>
</evidence>
<evidence type="ECO:0000313" key="14">
    <source>
        <dbReference type="EMBL" id="RDU22683.1"/>
    </source>
</evidence>
<keyword evidence="15" id="KW-1185">Reference proteome</keyword>
<evidence type="ECO:0000256" key="11">
    <source>
        <dbReference type="SAM" id="Phobius"/>
    </source>
</evidence>
<gene>
    <name evidence="14" type="ORF">DWV06_12985</name>
</gene>
<keyword evidence="9 10" id="KW-0131">Cell cycle</keyword>
<dbReference type="InterPro" id="IPR003838">
    <property type="entry name" value="ABC3_permease_C"/>
</dbReference>
<evidence type="ECO:0000256" key="9">
    <source>
        <dbReference type="ARBA" id="ARBA00023306"/>
    </source>
</evidence>
<evidence type="ECO:0000256" key="4">
    <source>
        <dbReference type="ARBA" id="ARBA00022475"/>
    </source>
</evidence>
<dbReference type="InterPro" id="IPR040690">
    <property type="entry name" value="FtsX_ECD"/>
</dbReference>
<dbReference type="GO" id="GO:0051301">
    <property type="term" value="P:cell division"/>
    <property type="evidence" value="ECO:0007669"/>
    <property type="project" value="UniProtKB-KW"/>
</dbReference>
<organism evidence="14 15">
    <name type="scientific">Anaerosacchariphilus polymeriproducens</name>
    <dbReference type="NCBI Taxonomy" id="1812858"/>
    <lineage>
        <taxon>Bacteria</taxon>
        <taxon>Bacillati</taxon>
        <taxon>Bacillota</taxon>
        <taxon>Clostridia</taxon>
        <taxon>Lachnospirales</taxon>
        <taxon>Lachnospiraceae</taxon>
        <taxon>Anaerosacchariphilus</taxon>
    </lineage>
</organism>
<evidence type="ECO:0000259" key="13">
    <source>
        <dbReference type="Pfam" id="PF18075"/>
    </source>
</evidence>
<evidence type="ECO:0000256" key="5">
    <source>
        <dbReference type="ARBA" id="ARBA00022618"/>
    </source>
</evidence>
<dbReference type="AlphaFoldDB" id="A0A371ASX8"/>
<feature type="transmembrane region" description="Helical" evidence="11">
    <location>
        <begin position="21"/>
        <end position="46"/>
    </location>
</feature>
<feature type="transmembrane region" description="Helical" evidence="11">
    <location>
        <begin position="217"/>
        <end position="246"/>
    </location>
</feature>
<feature type="transmembrane region" description="Helical" evidence="11">
    <location>
        <begin position="171"/>
        <end position="196"/>
    </location>
</feature>
<comment type="subcellular location">
    <subcellularLocation>
        <location evidence="1">Cell membrane</location>
        <topology evidence="1">Multi-pass membrane protein</topology>
    </subcellularLocation>
</comment>
<dbReference type="NCBIfam" id="NF038347">
    <property type="entry name" value="FtsX_Gpos"/>
    <property type="match status" value="1"/>
</dbReference>
<dbReference type="RefSeq" id="WP_115482617.1">
    <property type="nucleotide sequence ID" value="NZ_QRCT01000048.1"/>
</dbReference>
<evidence type="ECO:0000259" key="12">
    <source>
        <dbReference type="Pfam" id="PF02687"/>
    </source>
</evidence>
<evidence type="ECO:0000313" key="15">
    <source>
        <dbReference type="Proteomes" id="UP000255036"/>
    </source>
</evidence>
<sequence length="302" mass="34029">MRISTIYYCLKQGIKNIFRNKMFSLASIATMSACIFLFGIFFAVVVNFKHIVKEAQTGVAVTAFFDEGIKEDKINQIIELVKKRAEVDHVNYVSAEDAWKKFQEDYFKNAKELVKGFQNDNPLKDSANLEIYLNDISMQKDLVTFLQSIDGIRQINKSESTAETLSNFNVLIGYISAAIILILLAVSVFLIGNTVTIGISVRKEEIGIMKLIGSTDFFVRAPFIVEGIIIGLLGSIFPLFILYFIYNEAIQYIMQRFNILVKLLQFLPAEKVFSTLIPTALILGVGIGFISSFTVTRKHLKV</sequence>
<dbReference type="PANTHER" id="PTHR47755:SF1">
    <property type="entry name" value="CELL DIVISION PROTEIN FTSX"/>
    <property type="match status" value="1"/>
</dbReference>
<evidence type="ECO:0000256" key="1">
    <source>
        <dbReference type="ARBA" id="ARBA00004651"/>
    </source>
</evidence>
<dbReference type="Gene3D" id="3.30.70.3040">
    <property type="match status" value="1"/>
</dbReference>
<name>A0A371ASX8_9FIRM</name>
<feature type="domain" description="ABC3 transporter permease C-terminal" evidence="12">
    <location>
        <begin position="178"/>
        <end position="298"/>
    </location>
</feature>
<accession>A0A371ASX8</accession>
<evidence type="ECO:0000256" key="8">
    <source>
        <dbReference type="ARBA" id="ARBA00023136"/>
    </source>
</evidence>
<keyword evidence="4 10" id="KW-1003">Cell membrane</keyword>
<feature type="transmembrane region" description="Helical" evidence="11">
    <location>
        <begin position="272"/>
        <end position="295"/>
    </location>
</feature>
<dbReference type="PANTHER" id="PTHR47755">
    <property type="entry name" value="CELL DIVISION PROTEIN FTSX"/>
    <property type="match status" value="1"/>
</dbReference>
<evidence type="ECO:0000256" key="7">
    <source>
        <dbReference type="ARBA" id="ARBA00022989"/>
    </source>
</evidence>
<evidence type="ECO:0000256" key="6">
    <source>
        <dbReference type="ARBA" id="ARBA00022692"/>
    </source>
</evidence>
<reference evidence="14 15" key="1">
    <citation type="submission" date="2018-07" db="EMBL/GenBank/DDBJ databases">
        <title>Anaerosacharophilus polymeroproducens gen. nov. sp. nov., an anaerobic bacterium isolated from salt field.</title>
        <authorList>
            <person name="Kim W."/>
            <person name="Yang S.-H."/>
            <person name="Oh J."/>
            <person name="Lee J.-H."/>
            <person name="Kwon K.K."/>
        </authorList>
    </citation>
    <scope>NUCLEOTIDE SEQUENCE [LARGE SCALE GENOMIC DNA]</scope>
    <source>
        <strain evidence="14 15">MCWD5</strain>
    </source>
</reference>
<evidence type="ECO:0000256" key="3">
    <source>
        <dbReference type="ARBA" id="ARBA00021907"/>
    </source>
</evidence>
<keyword evidence="8 10" id="KW-0472">Membrane</keyword>
<feature type="domain" description="FtsX extracellular" evidence="13">
    <location>
        <begin position="59"/>
        <end position="155"/>
    </location>
</feature>
<keyword evidence="6 11" id="KW-0812">Transmembrane</keyword>
<dbReference type="GO" id="GO:0005886">
    <property type="term" value="C:plasma membrane"/>
    <property type="evidence" value="ECO:0007669"/>
    <property type="project" value="UniProtKB-SubCell"/>
</dbReference>
<dbReference type="EMBL" id="QRCT01000048">
    <property type="protein sequence ID" value="RDU22683.1"/>
    <property type="molecule type" value="Genomic_DNA"/>
</dbReference>
<dbReference type="InterPro" id="IPR004513">
    <property type="entry name" value="FtsX"/>
</dbReference>
<dbReference type="PROSITE" id="PS51257">
    <property type="entry name" value="PROKAR_LIPOPROTEIN"/>
    <property type="match status" value="1"/>
</dbReference>
<dbReference type="PIRSF" id="PIRSF003097">
    <property type="entry name" value="FtsX"/>
    <property type="match status" value="1"/>
</dbReference>
<dbReference type="Proteomes" id="UP000255036">
    <property type="component" value="Unassembled WGS sequence"/>
</dbReference>
<comment type="caution">
    <text evidence="14">The sequence shown here is derived from an EMBL/GenBank/DDBJ whole genome shotgun (WGS) entry which is preliminary data.</text>
</comment>
<evidence type="ECO:0000256" key="2">
    <source>
        <dbReference type="ARBA" id="ARBA00007379"/>
    </source>
</evidence>
<proteinExistence type="inferred from homology"/>
<keyword evidence="5 10" id="KW-0132">Cell division</keyword>
<protein>
    <recommendedName>
        <fullName evidence="3 10">Cell division protein FtsX</fullName>
    </recommendedName>
</protein>
<dbReference type="OrthoDB" id="9812531at2"/>
<dbReference type="Pfam" id="PF18075">
    <property type="entry name" value="FtsX_ECD"/>
    <property type="match status" value="1"/>
</dbReference>
<comment type="similarity">
    <text evidence="2 10">Belongs to the ABC-4 integral membrane protein family. FtsX subfamily.</text>
</comment>
<dbReference type="Pfam" id="PF02687">
    <property type="entry name" value="FtsX"/>
    <property type="match status" value="1"/>
</dbReference>
<comment type="function">
    <text evidence="10">Part of the ABC transporter FtsEX involved in asymmetric cellular division facilitating the initiation of sporulation.</text>
</comment>
<keyword evidence="7 11" id="KW-1133">Transmembrane helix</keyword>
<dbReference type="InterPro" id="IPR058204">
    <property type="entry name" value="FtsX_firmicutes-type"/>
</dbReference>